<dbReference type="RefSeq" id="WP_078501101.1">
    <property type="nucleotide sequence ID" value="NZ_MSZX01000008.1"/>
</dbReference>
<feature type="transmembrane region" description="Helical" evidence="1">
    <location>
        <begin position="102"/>
        <end position="118"/>
    </location>
</feature>
<dbReference type="Proteomes" id="UP000190188">
    <property type="component" value="Unassembled WGS sequence"/>
</dbReference>
<dbReference type="InterPro" id="IPR049500">
    <property type="entry name" value="Peptidase_M50B-like"/>
</dbReference>
<evidence type="ECO:0000313" key="2">
    <source>
        <dbReference type="EMBL" id="OPA75768.1"/>
    </source>
</evidence>
<keyword evidence="3" id="KW-1185">Reference proteome</keyword>
<evidence type="ECO:0008006" key="4">
    <source>
        <dbReference type="Google" id="ProtNLM"/>
    </source>
</evidence>
<comment type="caution">
    <text evidence="2">The sequence shown here is derived from an EMBL/GenBank/DDBJ whole genome shotgun (WGS) entry which is preliminary data.</text>
</comment>
<accession>A0A1T2X7B2</accession>
<feature type="transmembrane region" description="Helical" evidence="1">
    <location>
        <begin position="39"/>
        <end position="57"/>
    </location>
</feature>
<dbReference type="Pfam" id="PF13398">
    <property type="entry name" value="Peptidase_M50B"/>
    <property type="match status" value="1"/>
</dbReference>
<organism evidence="2 3">
    <name type="scientific">Paenibacillus selenitireducens</name>
    <dbReference type="NCBI Taxonomy" id="1324314"/>
    <lineage>
        <taxon>Bacteria</taxon>
        <taxon>Bacillati</taxon>
        <taxon>Bacillota</taxon>
        <taxon>Bacilli</taxon>
        <taxon>Bacillales</taxon>
        <taxon>Paenibacillaceae</taxon>
        <taxon>Paenibacillus</taxon>
    </lineage>
</organism>
<dbReference type="EMBL" id="MSZX01000008">
    <property type="protein sequence ID" value="OPA75768.1"/>
    <property type="molecule type" value="Genomic_DNA"/>
</dbReference>
<name>A0A1T2X7B2_9BACL</name>
<evidence type="ECO:0000256" key="1">
    <source>
        <dbReference type="SAM" id="Phobius"/>
    </source>
</evidence>
<evidence type="ECO:0000313" key="3">
    <source>
        <dbReference type="Proteomes" id="UP000190188"/>
    </source>
</evidence>
<feature type="transmembrane region" description="Helical" evidence="1">
    <location>
        <begin position="150"/>
        <end position="171"/>
    </location>
</feature>
<keyword evidence="1" id="KW-1133">Transmembrane helix</keyword>
<feature type="transmembrane region" description="Helical" evidence="1">
    <location>
        <begin position="191"/>
        <end position="216"/>
    </location>
</feature>
<dbReference type="OrthoDB" id="158445at2"/>
<keyword evidence="1" id="KW-0472">Membrane</keyword>
<sequence length="226" mass="25211">MGKWGTTIIFIVLAAVLTQWIPFSSFFRNVDTMIHEFGHALLTLILSGKVLYIHLFSDHSGVTYSSVSYSWRFIPISLAGYIMASGFTVLLFGLYAKGKSQIGLILLSGIAALNVIFFVRNTYGVLWCIGFIICNIIVIYVPWGWLREFYFTLIAFVGLVESVLGPIYLVVTALQSPSQAGDATNLSQLTFIPAAIWALIFSITALLCARYALGYFMQGFRRSRRT</sequence>
<feature type="transmembrane region" description="Helical" evidence="1">
    <location>
        <begin position="69"/>
        <end position="95"/>
    </location>
</feature>
<keyword evidence="1" id="KW-0812">Transmembrane</keyword>
<dbReference type="STRING" id="1324314.BVG16_20790"/>
<dbReference type="AlphaFoldDB" id="A0A1T2X7B2"/>
<gene>
    <name evidence="2" type="ORF">BVG16_20790</name>
</gene>
<feature type="transmembrane region" description="Helical" evidence="1">
    <location>
        <begin position="124"/>
        <end position="143"/>
    </location>
</feature>
<protein>
    <recommendedName>
        <fullName evidence="4">M50 family peptidase</fullName>
    </recommendedName>
</protein>
<reference evidence="2 3" key="1">
    <citation type="submission" date="2017-01" db="EMBL/GenBank/DDBJ databases">
        <title>Genome analysis of Paenibacillus selenitrireducens ES3-24.</title>
        <authorList>
            <person name="Xu D."/>
            <person name="Yao R."/>
            <person name="Zheng S."/>
        </authorList>
    </citation>
    <scope>NUCLEOTIDE SEQUENCE [LARGE SCALE GENOMIC DNA]</scope>
    <source>
        <strain evidence="2 3">ES3-24</strain>
    </source>
</reference>
<proteinExistence type="predicted"/>
<feature type="transmembrane region" description="Helical" evidence="1">
    <location>
        <begin position="6"/>
        <end position="27"/>
    </location>
</feature>